<keyword evidence="1" id="KW-0812">Transmembrane</keyword>
<evidence type="ECO:0000313" key="5">
    <source>
        <dbReference type="EMBL" id="QJI01805.1"/>
    </source>
</evidence>
<sequence>MICTDWWILGSIAVVEFLSSLFAGYIWGHLGGQDTGYRLGYHNGGRDAQDIPVRRHGMMARFREDMAKVYYPICDGCGREGYAELDKDRAVAFLLIESGWEEQGDELFCPDCWAEREWLDE</sequence>
<feature type="transmembrane region" description="Helical" evidence="1">
    <location>
        <begin position="6"/>
        <end position="28"/>
    </location>
</feature>
<name>A0A6H1ZY26_9ZZZZ</name>
<dbReference type="AlphaFoldDB" id="A0A6H1ZY26"/>
<evidence type="ECO:0000256" key="1">
    <source>
        <dbReference type="SAM" id="Phobius"/>
    </source>
</evidence>
<reference evidence="2" key="1">
    <citation type="submission" date="2020-03" db="EMBL/GenBank/DDBJ databases">
        <title>The deep terrestrial virosphere.</title>
        <authorList>
            <person name="Holmfeldt K."/>
            <person name="Nilsson E."/>
            <person name="Simone D."/>
            <person name="Lopez-Fernandez M."/>
            <person name="Wu X."/>
            <person name="de Brujin I."/>
            <person name="Lundin D."/>
            <person name="Andersson A."/>
            <person name="Bertilsson S."/>
            <person name="Dopson M."/>
        </authorList>
    </citation>
    <scope>NUCLEOTIDE SEQUENCE</scope>
    <source>
        <strain evidence="3">MM415A03639</strain>
        <strain evidence="4">MM415B02084</strain>
        <strain evidence="2">TM448A02638</strain>
        <strain evidence="5">TM448B02784</strain>
    </source>
</reference>
<evidence type="ECO:0000313" key="3">
    <source>
        <dbReference type="EMBL" id="QJA70603.1"/>
    </source>
</evidence>
<proteinExistence type="predicted"/>
<dbReference type="EMBL" id="MT144952">
    <property type="protein sequence ID" value="QJI01805.1"/>
    <property type="molecule type" value="Genomic_DNA"/>
</dbReference>
<evidence type="ECO:0000313" key="4">
    <source>
        <dbReference type="EMBL" id="QJA86409.1"/>
    </source>
</evidence>
<gene>
    <name evidence="3" type="ORF">MM415A03639_0009</name>
    <name evidence="4" type="ORF">MM415B02084_0012</name>
    <name evidence="2" type="ORF">TM448A02638_0013</name>
    <name evidence="5" type="ORF">TM448B02784_0010</name>
</gene>
<evidence type="ECO:0000313" key="2">
    <source>
        <dbReference type="EMBL" id="QJA52362.1"/>
    </source>
</evidence>
<dbReference type="EMBL" id="MT144333">
    <property type="protein sequence ID" value="QJA52362.1"/>
    <property type="molecule type" value="Genomic_DNA"/>
</dbReference>
<keyword evidence="1" id="KW-1133">Transmembrane helix</keyword>
<organism evidence="2">
    <name type="scientific">viral metagenome</name>
    <dbReference type="NCBI Taxonomy" id="1070528"/>
    <lineage>
        <taxon>unclassified sequences</taxon>
        <taxon>metagenomes</taxon>
        <taxon>organismal metagenomes</taxon>
    </lineage>
</organism>
<dbReference type="EMBL" id="MT142633">
    <property type="protein sequence ID" value="QJA86409.1"/>
    <property type="molecule type" value="Genomic_DNA"/>
</dbReference>
<protein>
    <submittedName>
        <fullName evidence="2">Uncharacterized protein</fullName>
    </submittedName>
</protein>
<dbReference type="EMBL" id="MT141806">
    <property type="protein sequence ID" value="QJA70603.1"/>
    <property type="molecule type" value="Genomic_DNA"/>
</dbReference>
<accession>A0A6H1ZY26</accession>
<keyword evidence="1" id="KW-0472">Membrane</keyword>